<name>A0A9X8ED08_APHAT</name>
<comment type="caution">
    <text evidence="1">The sequence shown here is derived from an EMBL/GenBank/DDBJ whole genome shotgun (WGS) entry which is preliminary data.</text>
</comment>
<dbReference type="EMBL" id="QUTI01005945">
    <property type="protein sequence ID" value="RLO13460.1"/>
    <property type="molecule type" value="Genomic_DNA"/>
</dbReference>
<accession>A0A9X8ED08</accession>
<evidence type="ECO:0000313" key="2">
    <source>
        <dbReference type="Proteomes" id="UP000275652"/>
    </source>
</evidence>
<dbReference type="Proteomes" id="UP000275652">
    <property type="component" value="Unassembled WGS sequence"/>
</dbReference>
<feature type="non-terminal residue" evidence="1">
    <location>
        <position position="1"/>
    </location>
</feature>
<sequence>FHRDAWRCYGVTFSWSTISDLDLFTVNARGHHHQDALKTLWIPAWNELSFLGWKMSVRRWLRLQDPDCPLRSSVLEVLRTLRVQAPYRPLWTKYPYTLLLAPTSETDQRH</sequence>
<dbReference type="AlphaFoldDB" id="A0A9X8ED08"/>
<gene>
    <name evidence="1" type="ORF">DYB28_006399</name>
</gene>
<evidence type="ECO:0000313" key="1">
    <source>
        <dbReference type="EMBL" id="RLO13460.1"/>
    </source>
</evidence>
<protein>
    <submittedName>
        <fullName evidence="1">Uncharacterized protein</fullName>
    </submittedName>
</protein>
<organism evidence="1 2">
    <name type="scientific">Aphanomyces astaci</name>
    <name type="common">Crayfish plague agent</name>
    <dbReference type="NCBI Taxonomy" id="112090"/>
    <lineage>
        <taxon>Eukaryota</taxon>
        <taxon>Sar</taxon>
        <taxon>Stramenopiles</taxon>
        <taxon>Oomycota</taxon>
        <taxon>Saprolegniomycetes</taxon>
        <taxon>Saprolegniales</taxon>
        <taxon>Verrucalvaceae</taxon>
        <taxon>Aphanomyces</taxon>
    </lineage>
</organism>
<proteinExistence type="predicted"/>
<reference evidence="1 2" key="1">
    <citation type="journal article" date="2018" name="J. Invertebr. Pathol.">
        <title>New genotyping method for the causative agent of crayfish plague (Aphanomyces astaci) based on whole genome data.</title>
        <authorList>
            <person name="Minardi D."/>
            <person name="Studholme D.J."/>
            <person name="van der Giezen M."/>
            <person name="Pretto T."/>
            <person name="Oidtmann B."/>
        </authorList>
    </citation>
    <scope>NUCLEOTIDE SEQUENCE [LARGE SCALE GENOMIC DNA]</scope>
    <source>
        <strain evidence="1 2">KB13</strain>
    </source>
</reference>